<protein>
    <submittedName>
        <fullName evidence="1">Uncharacterized protein</fullName>
    </submittedName>
</protein>
<name>A0AA46UHM0_VIBPH</name>
<dbReference type="AlphaFoldDB" id="A0AA46UHM0"/>
<gene>
    <name evidence="1" type="ORF">M5598_12600</name>
</gene>
<organism evidence="1 2">
    <name type="scientific">Vibrio parahaemolyticus</name>
    <dbReference type="NCBI Taxonomy" id="670"/>
    <lineage>
        <taxon>Bacteria</taxon>
        <taxon>Pseudomonadati</taxon>
        <taxon>Pseudomonadota</taxon>
        <taxon>Gammaproteobacteria</taxon>
        <taxon>Vibrionales</taxon>
        <taxon>Vibrionaceae</taxon>
        <taxon>Vibrio</taxon>
    </lineage>
</organism>
<dbReference type="Proteomes" id="UP001163036">
    <property type="component" value="Chromosome 1"/>
</dbReference>
<dbReference type="EMBL" id="CP097355">
    <property type="protein sequence ID" value="UYV25862.1"/>
    <property type="molecule type" value="Genomic_DNA"/>
</dbReference>
<proteinExistence type="predicted"/>
<reference evidence="1" key="1">
    <citation type="submission" date="2022-05" db="EMBL/GenBank/DDBJ databases">
        <title>Megaplasmid of Vibrio parahaemolyticus.</title>
        <authorList>
            <person name="Strauch E."/>
            <person name="Borowiak M."/>
        </authorList>
    </citation>
    <scope>NUCLEOTIDE SEQUENCE</scope>
    <source>
        <strain evidence="1">16-VB00198</strain>
    </source>
</reference>
<accession>A0AA46UHM0</accession>
<sequence>MDKPIPSSDLIGYIIELEQFESTTLEDQVIQKAENAGFLNVHDESYIPKLRWIKKIVKHAEDAFNLEAVIDSEQPLELNMSTFKQLRQEREKRVNDILELLARYIIDAAPPYKG</sequence>
<dbReference type="RefSeq" id="WP_103196627.1">
    <property type="nucleotide sequence ID" value="NZ_CP097355.1"/>
</dbReference>
<evidence type="ECO:0000313" key="2">
    <source>
        <dbReference type="Proteomes" id="UP001163036"/>
    </source>
</evidence>
<evidence type="ECO:0000313" key="1">
    <source>
        <dbReference type="EMBL" id="UYV25862.1"/>
    </source>
</evidence>